<evidence type="ECO:0000313" key="2">
    <source>
        <dbReference type="EMBL" id="TCJ94705.1"/>
    </source>
</evidence>
<comment type="caution">
    <text evidence="2">The sequence shown here is derived from an EMBL/GenBank/DDBJ whole genome shotgun (WGS) entry which is preliminary data.</text>
</comment>
<dbReference type="AlphaFoldDB" id="A0A4V2PAT5"/>
<evidence type="ECO:0000259" key="1">
    <source>
        <dbReference type="Pfam" id="PF01755"/>
    </source>
</evidence>
<dbReference type="RefSeq" id="WP_132692271.1">
    <property type="nucleotide sequence ID" value="NZ_SMFT01000007.1"/>
</dbReference>
<accession>A0A4V2PAT5</accession>
<evidence type="ECO:0000313" key="3">
    <source>
        <dbReference type="Proteomes" id="UP000294702"/>
    </source>
</evidence>
<proteinExistence type="predicted"/>
<sequence>MKKFLISLVKDSQRRQLFFAQADSQDVEIFSAVNMLDQSLQDLTSVFDQEKFRQRYQREVSRGEIGCTLSHLAVYQKICQDQQINEQEFVLICEDDALWADNFAQHLNQIEQQQIDTDILLLGQSKIASFNDKELEINYPTTLQCWRKPIMNSHYAYSYPYKNYFAGTVAYLIKKSACQRILQLCEQQPPYWLADDYPFFAQQGHIDVMLVRPLLCIENPQLASNLAPERQALDHHLLLKLAKYPLKKVMALWRNWRS</sequence>
<dbReference type="GO" id="GO:0016740">
    <property type="term" value="F:transferase activity"/>
    <property type="evidence" value="ECO:0007669"/>
    <property type="project" value="UniProtKB-KW"/>
</dbReference>
<dbReference type="Proteomes" id="UP000294702">
    <property type="component" value="Unassembled WGS sequence"/>
</dbReference>
<dbReference type="Pfam" id="PF01755">
    <property type="entry name" value="Glyco_transf_25"/>
    <property type="match status" value="1"/>
</dbReference>
<feature type="domain" description="Glycosyl transferase family 25" evidence="1">
    <location>
        <begin position="2"/>
        <end position="189"/>
    </location>
</feature>
<dbReference type="EMBL" id="SMFT01000007">
    <property type="protein sequence ID" value="TCJ94705.1"/>
    <property type="molecule type" value="Genomic_DNA"/>
</dbReference>
<dbReference type="InterPro" id="IPR002654">
    <property type="entry name" value="Glyco_trans_25"/>
</dbReference>
<keyword evidence="2" id="KW-0808">Transferase</keyword>
<dbReference type="CDD" id="cd06532">
    <property type="entry name" value="Glyco_transf_25"/>
    <property type="match status" value="1"/>
</dbReference>
<dbReference type="OrthoDB" id="9816113at2"/>
<name>A0A4V2PAT5_9PAST</name>
<organism evidence="2 3">
    <name type="scientific">Volucribacter psittacicida</name>
    <dbReference type="NCBI Taxonomy" id="203482"/>
    <lineage>
        <taxon>Bacteria</taxon>
        <taxon>Pseudomonadati</taxon>
        <taxon>Pseudomonadota</taxon>
        <taxon>Gammaproteobacteria</taxon>
        <taxon>Pasteurellales</taxon>
        <taxon>Pasteurellaceae</taxon>
        <taxon>Volucribacter</taxon>
    </lineage>
</organism>
<gene>
    <name evidence="2" type="ORF">EV694_2135</name>
</gene>
<protein>
    <submittedName>
        <fullName evidence="2">Glycosyl transferase family 25</fullName>
    </submittedName>
</protein>
<keyword evidence="3" id="KW-1185">Reference proteome</keyword>
<reference evidence="2 3" key="1">
    <citation type="submission" date="2019-03" db="EMBL/GenBank/DDBJ databases">
        <title>Genomic Encyclopedia of Type Strains, Phase IV (KMG-IV): sequencing the most valuable type-strain genomes for metagenomic binning, comparative biology and taxonomic classification.</title>
        <authorList>
            <person name="Goeker M."/>
        </authorList>
    </citation>
    <scope>NUCLEOTIDE SEQUENCE [LARGE SCALE GENOMIC DNA]</scope>
    <source>
        <strain evidence="2 3">DSM 15534</strain>
    </source>
</reference>